<dbReference type="InterPro" id="IPR029058">
    <property type="entry name" value="AB_hydrolase_fold"/>
</dbReference>
<dbReference type="Proteomes" id="UP000002133">
    <property type="component" value="Segment"/>
</dbReference>
<keyword evidence="3" id="KW-1185">Reference proteome</keyword>
<dbReference type="Pfam" id="PF00561">
    <property type="entry name" value="Abhydrolase_1"/>
    <property type="match status" value="1"/>
</dbReference>
<proteinExistence type="predicted"/>
<dbReference type="PANTHER" id="PTHR43798:SF33">
    <property type="entry name" value="HYDROLASE, PUTATIVE (AFU_ORTHOLOGUE AFUA_2G14860)-RELATED"/>
    <property type="match status" value="1"/>
</dbReference>
<evidence type="ECO:0000313" key="3">
    <source>
        <dbReference type="Proteomes" id="UP000002133"/>
    </source>
</evidence>
<dbReference type="InterPro" id="IPR050266">
    <property type="entry name" value="AB_hydrolase_sf"/>
</dbReference>
<name>G9VYU4_BPMT4</name>
<reference evidence="2 3" key="1">
    <citation type="journal article" date="1998" name="Tuber. Lung Dis.">
        <title>Mycobacteriophage TM4: genome structure and gene expression.</title>
        <authorList>
            <person name="Ford M.E."/>
            <person name="Stenstrom C."/>
            <person name="Hendrix R.W."/>
            <person name="Hatfull G.F."/>
        </authorList>
    </citation>
    <scope>NUCLEOTIDE SEQUENCE</scope>
</reference>
<organism evidence="2 3">
    <name type="scientific">Mycobacterium phage TM4</name>
    <name type="common">Mycobacteriophage TM4</name>
    <dbReference type="NCBI Taxonomy" id="88870"/>
    <lineage>
        <taxon>Viruses</taxon>
        <taxon>Duplodnaviria</taxon>
        <taxon>Heunggongvirae</taxon>
        <taxon>Uroviricota</taxon>
        <taxon>Caudoviricetes</taxon>
        <taxon>Weiservirinae</taxon>
        <taxon>Timquatrovirus</taxon>
        <taxon>Timquatrovirus TM4</taxon>
        <taxon>Mycobacterium virus TM4</taxon>
    </lineage>
</organism>
<dbReference type="PRINTS" id="PR00111">
    <property type="entry name" value="ABHYDROLASE"/>
</dbReference>
<feature type="domain" description="AB hydrolase-1" evidence="1">
    <location>
        <begin position="28"/>
        <end position="144"/>
    </location>
</feature>
<accession>G9VYU4</accession>
<dbReference type="Gene3D" id="3.40.50.1820">
    <property type="entry name" value="alpha/beta hydrolase"/>
    <property type="match status" value="1"/>
</dbReference>
<dbReference type="EMBL" id="AF068845">
    <property type="protein sequence ID" value="AEW43689.1"/>
    <property type="molecule type" value="Genomic_DNA"/>
</dbReference>
<dbReference type="PANTHER" id="PTHR43798">
    <property type="entry name" value="MONOACYLGLYCEROL LIPASE"/>
    <property type="match status" value="1"/>
</dbReference>
<dbReference type="SUPFAM" id="SSF53474">
    <property type="entry name" value="alpha/beta-Hydrolases"/>
    <property type="match status" value="1"/>
</dbReference>
<dbReference type="InterPro" id="IPR000073">
    <property type="entry name" value="AB_hydrolase_1"/>
</dbReference>
<protein>
    <recommendedName>
        <fullName evidence="1">AB hydrolase-1 domain-containing protein</fullName>
    </recommendedName>
</protein>
<dbReference type="GO" id="GO:0016020">
    <property type="term" value="C:membrane"/>
    <property type="evidence" value="ECO:0007669"/>
    <property type="project" value="TreeGrafter"/>
</dbReference>
<evidence type="ECO:0000259" key="1">
    <source>
        <dbReference type="Pfam" id="PF00561"/>
    </source>
</evidence>
<organismHost>
    <name type="scientific">Mycobacterium</name>
    <dbReference type="NCBI Taxonomy" id="1763"/>
</organismHost>
<sequence>MTALKQQTIVLADGHRVGVTTGGDSGTPLVLFHGFTANRRLYAPIMLRLIRRGFRVYAMDMAGHGDTDGLASGHSFADMVDLAVRALDVLDVGRAVMVGHSLGGRMVTELAARHPERVQQAVLINAAVGDDFDELNVSARVAVKAPGALVGAVVDRADVPWTSPRRGLRYLRHLSGGGAPLSVSGIFNVAMATKSPKPPTVAMLAALRRQKVPVTVIHCRDDRITRYYNGVQAAIVADGLLITLPGHHNWIMVHPHRTAEVIAAAVKLVEELAA</sequence>
<evidence type="ECO:0000313" key="2">
    <source>
        <dbReference type="EMBL" id="AEW43689.1"/>
    </source>
</evidence>
<gene>
    <name evidence="2" type="primary">58</name>
    <name evidence="2" type="ORF">TM4_58</name>
</gene>